<feature type="domain" description="Saccharopine dehydrogenase NADP binding" evidence="1">
    <location>
        <begin position="10"/>
        <end position="99"/>
    </location>
</feature>
<evidence type="ECO:0000313" key="3">
    <source>
        <dbReference type="EMBL" id="ALZ86434.1"/>
    </source>
</evidence>
<dbReference type="Gene3D" id="3.40.50.720">
    <property type="entry name" value="NAD(P)-binding Rossmann-like Domain"/>
    <property type="match status" value="1"/>
</dbReference>
<dbReference type="SUPFAM" id="SSF51735">
    <property type="entry name" value="NAD(P)-binding Rossmann-fold domains"/>
    <property type="match status" value="1"/>
</dbReference>
<dbReference type="InterPro" id="IPR036291">
    <property type="entry name" value="NAD(P)-bd_dom_sf"/>
</dbReference>
<dbReference type="CDD" id="cd11616">
    <property type="entry name" value="SAF_DH_OX_like"/>
    <property type="match status" value="1"/>
</dbReference>
<reference evidence="3 4" key="1">
    <citation type="submission" date="2016-01" db="EMBL/GenBank/DDBJ databases">
        <title>Annotation of Pseudomonas oryzihabitans USDA-ARS-USMARC-56511.</title>
        <authorList>
            <person name="Harhay G.P."/>
            <person name="Harhay D.M."/>
            <person name="Smith T.P.L."/>
            <person name="Bono J.L."/>
            <person name="Heaton M.P."/>
            <person name="Clawson M.L."/>
            <person name="Chitko-Mckown C.G."/>
            <person name="Capik S.F."/>
            <person name="DeDonder K.D."/>
            <person name="Apley M.D."/>
            <person name="Lubbers B.V."/>
            <person name="White B.J."/>
            <person name="Larson R.L."/>
        </authorList>
    </citation>
    <scope>NUCLEOTIDE SEQUENCE [LARGE SCALE GENOMIC DNA]</scope>
    <source>
        <strain evidence="3 4">USDA-ARS-USMARC-56511</strain>
    </source>
</reference>
<evidence type="ECO:0000259" key="1">
    <source>
        <dbReference type="Pfam" id="PF03435"/>
    </source>
</evidence>
<dbReference type="Pfam" id="PF21135">
    <property type="entry name" value="DRL_cat"/>
    <property type="match status" value="1"/>
</dbReference>
<dbReference type="AlphaFoldDB" id="A0A0U4WLS5"/>
<sequence>MSSQSPVTRIGIVGTGMISRCLARLISRHYDDMTVTRVLTRRPIATVTDYPLTEALTQSVADLIDHCDLLVECSGDPYHGTEIIERAFEAGIKVVTINAELQVTTGSYLAGKGFLTEAEGDQPGSLAALHEEAVQMGFKPLVYGNMKGYLNHNPTPEDMAYWSARQGTSVDQTTSFTDGTKVQIEQVVVGNNYGATITRQGLEGLNSTNLQDSANILAQMAEQLGTPIVDYVIPSGYSAGGVFVVGRHDEDQAGAIEYFKLGKGPYYVLVRPFHLCSLEVGKTLRRVIAGGKILLNNSTTPTLSVAAIMKKPMAAGDIIERGIGGYSVRGEAVKIAECPDHLPIGLLKHSVLKRAMEPGQIVTFDDVELTPSRALDIVLQQHRETIHRQLLETQLSEPAWNAVAEMAPVAALPKVVGSVLS</sequence>
<dbReference type="KEGG" id="por:APT59_20310"/>
<name>A0A0U4WLS5_9PSED</name>
<dbReference type="Proteomes" id="UP000064137">
    <property type="component" value="Chromosome"/>
</dbReference>
<dbReference type="PANTHER" id="PTHR37850">
    <property type="entry name" value="STRU PROTEIN"/>
    <property type="match status" value="1"/>
</dbReference>
<accession>A0A0U4WLS5</accession>
<dbReference type="InterPro" id="IPR048423">
    <property type="entry name" value="DRL_cat"/>
</dbReference>
<dbReference type="EMBL" id="CP013987">
    <property type="protein sequence ID" value="ALZ86434.1"/>
    <property type="molecule type" value="Genomic_DNA"/>
</dbReference>
<organism evidence="3 4">
    <name type="scientific">Pseudomonas oryzihabitans</name>
    <dbReference type="NCBI Taxonomy" id="47885"/>
    <lineage>
        <taxon>Bacteria</taxon>
        <taxon>Pseudomonadati</taxon>
        <taxon>Pseudomonadota</taxon>
        <taxon>Gammaproteobacteria</taxon>
        <taxon>Pseudomonadales</taxon>
        <taxon>Pseudomonadaceae</taxon>
        <taxon>Pseudomonas</taxon>
    </lineage>
</organism>
<proteinExistence type="predicted"/>
<dbReference type="InterPro" id="IPR005097">
    <property type="entry name" value="Sacchrp_dh_NADP-bd"/>
</dbReference>
<dbReference type="PANTHER" id="PTHR37850:SF1">
    <property type="entry name" value="SAF DOMAIN PROTEIN"/>
    <property type="match status" value="1"/>
</dbReference>
<protein>
    <submittedName>
        <fullName evidence="3">NAD(P)-dependent oxidoreductase</fullName>
    </submittedName>
</protein>
<dbReference type="Pfam" id="PF03435">
    <property type="entry name" value="Sacchrp_dh_NADP"/>
    <property type="match status" value="1"/>
</dbReference>
<feature type="domain" description="Oxidoreductase DRL-like catalytic" evidence="2">
    <location>
        <begin position="120"/>
        <end position="280"/>
    </location>
</feature>
<evidence type="ECO:0000313" key="4">
    <source>
        <dbReference type="Proteomes" id="UP000064137"/>
    </source>
</evidence>
<gene>
    <name evidence="3" type="ORF">APT59_20310</name>
</gene>
<evidence type="ECO:0000259" key="2">
    <source>
        <dbReference type="Pfam" id="PF21135"/>
    </source>
</evidence>
<dbReference type="OrthoDB" id="9777844at2"/>